<feature type="disulfide bond" evidence="11">
    <location>
        <begin position="135"/>
        <end position="148"/>
    </location>
</feature>
<dbReference type="InterPro" id="IPR052459">
    <property type="entry name" value="TNFRSF_decoy_receptor"/>
</dbReference>
<evidence type="ECO:0000256" key="3">
    <source>
        <dbReference type="ARBA" id="ARBA00022525"/>
    </source>
</evidence>
<dbReference type="GO" id="GO:0006915">
    <property type="term" value="P:apoptotic process"/>
    <property type="evidence" value="ECO:0007669"/>
    <property type="project" value="UniProtKB-KW"/>
</dbReference>
<dbReference type="SMART" id="SM00208">
    <property type="entry name" value="TNFR"/>
    <property type="match status" value="4"/>
</dbReference>
<evidence type="ECO:0000256" key="8">
    <source>
        <dbReference type="ARBA" id="ARBA00023157"/>
    </source>
</evidence>
<comment type="subcellular location">
    <subcellularLocation>
        <location evidence="1">Membrane</location>
    </subcellularLocation>
    <subcellularLocation>
        <location evidence="2">Secreted</location>
    </subcellularLocation>
</comment>
<evidence type="ECO:0000313" key="14">
    <source>
        <dbReference type="Proteomes" id="UP000327468"/>
    </source>
</evidence>
<evidence type="ECO:0000256" key="2">
    <source>
        <dbReference type="ARBA" id="ARBA00004613"/>
    </source>
</evidence>
<keyword evidence="14" id="KW-1185">Reference proteome</keyword>
<feature type="repeat" description="TNFR-Cys" evidence="11">
    <location>
        <begin position="157"/>
        <end position="196"/>
    </location>
</feature>
<evidence type="ECO:0000256" key="4">
    <source>
        <dbReference type="ARBA" id="ARBA00022703"/>
    </source>
</evidence>
<evidence type="ECO:0000256" key="7">
    <source>
        <dbReference type="ARBA" id="ARBA00023136"/>
    </source>
</evidence>
<dbReference type="PROSITE" id="PS50050">
    <property type="entry name" value="TNFR_NGFR_2"/>
    <property type="match status" value="2"/>
</dbReference>
<accession>A0A5N5NCW9</accession>
<gene>
    <name evidence="13" type="ORF">PHYPO_G00240720</name>
</gene>
<dbReference type="InterPro" id="IPR048522">
    <property type="entry name" value="Death_3_fish"/>
</dbReference>
<keyword evidence="9" id="KW-0675">Receptor</keyword>
<evidence type="ECO:0000256" key="9">
    <source>
        <dbReference type="ARBA" id="ARBA00023170"/>
    </source>
</evidence>
<keyword evidence="8 11" id="KW-1015">Disulfide bond</keyword>
<dbReference type="GO" id="GO:0005576">
    <property type="term" value="C:extracellular region"/>
    <property type="evidence" value="ECO:0007669"/>
    <property type="project" value="UniProtKB-SubCell"/>
</dbReference>
<sequence>MPSLQQYLNVHLSITQNFITSARSMFRERIKKRHELLLLTTAQERDTRAQAHMATREFILTVLVLYSSAASLVLAQNETTYLRELPSGQKLLCNRCPPGFHLRTHCTETQPTACQPCDVGFYTAYWNYISDCLPCSWCSSDHVVVQECTRSSNRVCECKKGFYRDSKFSNICRPHTVCPSGYGVKEKGTPNSDTVCEVCKSGYYSAGQPGNTQCVPHTECRSEEKLLFHGTNYVDNVCVTCNSITDDGWVKLIIQPFIEIFKNHNTRKLHRFVMSLTRSMNGHVCRPVTDHDCILLLRQCLSVATKQQISSLPKQLHEFGLKNLATNMEQRIKRIQDEVHLCRNTLI</sequence>
<evidence type="ECO:0000256" key="5">
    <source>
        <dbReference type="ARBA" id="ARBA00022729"/>
    </source>
</evidence>
<organism evidence="13 14">
    <name type="scientific">Pangasianodon hypophthalmus</name>
    <name type="common">Striped catfish</name>
    <name type="synonym">Helicophagus hypophthalmus</name>
    <dbReference type="NCBI Taxonomy" id="310915"/>
    <lineage>
        <taxon>Eukaryota</taxon>
        <taxon>Metazoa</taxon>
        <taxon>Chordata</taxon>
        <taxon>Craniata</taxon>
        <taxon>Vertebrata</taxon>
        <taxon>Euteleostomi</taxon>
        <taxon>Actinopterygii</taxon>
        <taxon>Neopterygii</taxon>
        <taxon>Teleostei</taxon>
        <taxon>Ostariophysi</taxon>
        <taxon>Siluriformes</taxon>
        <taxon>Pangasiidae</taxon>
        <taxon>Pangasianodon</taxon>
    </lineage>
</organism>
<keyword evidence="4" id="KW-0053">Apoptosis</keyword>
<dbReference type="SUPFAM" id="SSF57586">
    <property type="entry name" value="TNF receptor-like"/>
    <property type="match status" value="2"/>
</dbReference>
<reference evidence="13 14" key="1">
    <citation type="submission" date="2019-06" db="EMBL/GenBank/DDBJ databases">
        <title>A chromosome-scale genome assembly of the striped catfish, Pangasianodon hypophthalmus.</title>
        <authorList>
            <person name="Wen M."/>
            <person name="Zahm M."/>
            <person name="Roques C."/>
            <person name="Cabau C."/>
            <person name="Klopp C."/>
            <person name="Donnadieu C."/>
            <person name="Jouanno E."/>
            <person name="Avarre J.-C."/>
            <person name="Campet M."/>
            <person name="Ha T.T.T."/>
            <person name="Dugue R."/>
            <person name="Lampietro C."/>
            <person name="Louis A."/>
            <person name="Herpin A."/>
            <person name="Echchiki A."/>
            <person name="Berthelot C."/>
            <person name="Parey E."/>
            <person name="Roest-Crollius H."/>
            <person name="Braasch I."/>
            <person name="Postlethwait J."/>
            <person name="Bobe J."/>
            <person name="Montfort J."/>
            <person name="Bouchez O."/>
            <person name="Begum T."/>
            <person name="Schartl M."/>
            <person name="Guiguen Y."/>
        </authorList>
    </citation>
    <scope>NUCLEOTIDE SEQUENCE [LARGE SCALE GENOMIC DNA]</scope>
    <source>
        <strain evidence="13 14">Indonesia</strain>
        <tissue evidence="13">Blood</tissue>
    </source>
</reference>
<dbReference type="Proteomes" id="UP000327468">
    <property type="component" value="Chromosome 9"/>
</dbReference>
<keyword evidence="3" id="KW-0964">Secreted</keyword>
<evidence type="ECO:0000259" key="12">
    <source>
        <dbReference type="PROSITE" id="PS50050"/>
    </source>
</evidence>
<dbReference type="FunFam" id="2.10.50.10:FF:000004">
    <property type="entry name" value="Tumor necrosis factor receptor superfamily member 6"/>
    <property type="match status" value="1"/>
</dbReference>
<dbReference type="Pfam" id="PF21733">
    <property type="entry name" value="Death_3"/>
    <property type="match status" value="1"/>
</dbReference>
<dbReference type="AlphaFoldDB" id="A0A5N5NCW9"/>
<evidence type="ECO:0000256" key="10">
    <source>
        <dbReference type="ARBA" id="ARBA00023180"/>
    </source>
</evidence>
<feature type="repeat" description="TNFR-Cys" evidence="11">
    <location>
        <begin position="116"/>
        <end position="156"/>
    </location>
</feature>
<dbReference type="GO" id="GO:0016020">
    <property type="term" value="C:membrane"/>
    <property type="evidence" value="ECO:0007669"/>
    <property type="project" value="UniProtKB-SubCell"/>
</dbReference>
<evidence type="ECO:0000256" key="11">
    <source>
        <dbReference type="PROSITE-ProRule" id="PRU00206"/>
    </source>
</evidence>
<keyword evidence="5" id="KW-0732">Signal</keyword>
<proteinExistence type="predicted"/>
<dbReference type="EMBL" id="VFJC01000010">
    <property type="protein sequence ID" value="KAB5565384.1"/>
    <property type="molecule type" value="Genomic_DNA"/>
</dbReference>
<evidence type="ECO:0000313" key="13">
    <source>
        <dbReference type="EMBL" id="KAB5565384.1"/>
    </source>
</evidence>
<feature type="domain" description="TNFR-Cys" evidence="12">
    <location>
        <begin position="157"/>
        <end position="196"/>
    </location>
</feature>
<keyword evidence="10" id="KW-0325">Glycoprotein</keyword>
<protein>
    <recommendedName>
        <fullName evidence="12">TNFR-Cys domain-containing protein</fullName>
    </recommendedName>
</protein>
<dbReference type="Gene3D" id="2.10.50.10">
    <property type="entry name" value="Tumor Necrosis Factor Receptor, subunit A, domain 2"/>
    <property type="match status" value="3"/>
</dbReference>
<evidence type="ECO:0000256" key="6">
    <source>
        <dbReference type="ARBA" id="ARBA00022737"/>
    </source>
</evidence>
<comment type="caution">
    <text evidence="11">Lacks conserved residue(s) required for the propagation of feature annotation.</text>
</comment>
<keyword evidence="6" id="KW-0677">Repeat</keyword>
<feature type="disulfide bond" evidence="11">
    <location>
        <begin position="178"/>
        <end position="196"/>
    </location>
</feature>
<feature type="disulfide bond" evidence="11">
    <location>
        <begin position="117"/>
        <end position="132"/>
    </location>
</feature>
<dbReference type="GO" id="GO:0004888">
    <property type="term" value="F:transmembrane signaling receptor activity"/>
    <property type="evidence" value="ECO:0007669"/>
    <property type="project" value="UniProtKB-ARBA"/>
</dbReference>
<dbReference type="InterPro" id="IPR001368">
    <property type="entry name" value="TNFR/NGFR_Cys_rich_reg"/>
</dbReference>
<feature type="disulfide bond" evidence="11">
    <location>
        <begin position="138"/>
        <end position="156"/>
    </location>
</feature>
<dbReference type="PANTHER" id="PTHR23097:SF90">
    <property type="entry name" value="TUMOR NECROSIS FACTOR RECEPTOR SUPERFAMILY MEMBER 11B"/>
    <property type="match status" value="1"/>
</dbReference>
<feature type="domain" description="TNFR-Cys" evidence="12">
    <location>
        <begin position="116"/>
        <end position="156"/>
    </location>
</feature>
<dbReference type="Pfam" id="PF00020">
    <property type="entry name" value="TNFR_c6"/>
    <property type="match status" value="2"/>
</dbReference>
<dbReference type="PANTHER" id="PTHR23097">
    <property type="entry name" value="TUMOR NECROSIS FACTOR RECEPTOR SUPERFAMILY MEMBER"/>
    <property type="match status" value="1"/>
</dbReference>
<comment type="caution">
    <text evidence="13">The sequence shown here is derived from an EMBL/GenBank/DDBJ whole genome shotgun (WGS) entry which is preliminary data.</text>
</comment>
<name>A0A5N5NCW9_PANHP</name>
<evidence type="ECO:0000256" key="1">
    <source>
        <dbReference type="ARBA" id="ARBA00004370"/>
    </source>
</evidence>
<keyword evidence="7" id="KW-0472">Membrane</keyword>